<feature type="compositionally biased region" description="Pro residues" evidence="8">
    <location>
        <begin position="470"/>
        <end position="479"/>
    </location>
</feature>
<feature type="region of interest" description="Disordered" evidence="8">
    <location>
        <begin position="466"/>
        <end position="579"/>
    </location>
</feature>
<feature type="compositionally biased region" description="Low complexity" evidence="8">
    <location>
        <begin position="493"/>
        <end position="505"/>
    </location>
</feature>
<dbReference type="InterPro" id="IPR000157">
    <property type="entry name" value="TIR_dom"/>
</dbReference>
<dbReference type="SUPFAM" id="SSF56112">
    <property type="entry name" value="Protein kinase-like (PK-like)"/>
    <property type="match status" value="1"/>
</dbReference>
<feature type="domain" description="Protein kinase" evidence="10">
    <location>
        <begin position="15"/>
        <end position="270"/>
    </location>
</feature>
<dbReference type="EMBL" id="FAOZ01000001">
    <property type="protein sequence ID" value="CUU53624.1"/>
    <property type="molecule type" value="Genomic_DNA"/>
</dbReference>
<feature type="binding site" evidence="7">
    <location>
        <position position="44"/>
    </location>
    <ligand>
        <name>ATP</name>
        <dbReference type="ChEBI" id="CHEBI:30616"/>
    </ligand>
</feature>
<dbReference type="EC" id="2.7.11.1" evidence="1"/>
<feature type="compositionally biased region" description="Polar residues" evidence="8">
    <location>
        <begin position="665"/>
        <end position="700"/>
    </location>
</feature>
<dbReference type="PROSITE" id="PS00108">
    <property type="entry name" value="PROTEIN_KINASE_ST"/>
    <property type="match status" value="1"/>
</dbReference>
<gene>
    <name evidence="11" type="ORF">Ga0074812_101122</name>
</gene>
<dbReference type="RefSeq" id="WP_091270439.1">
    <property type="nucleotide sequence ID" value="NZ_FAOZ01000001.1"/>
</dbReference>
<keyword evidence="9" id="KW-0472">Membrane</keyword>
<organism evidence="11 12">
    <name type="scientific">Parafrankia irregularis</name>
    <dbReference type="NCBI Taxonomy" id="795642"/>
    <lineage>
        <taxon>Bacteria</taxon>
        <taxon>Bacillati</taxon>
        <taxon>Actinomycetota</taxon>
        <taxon>Actinomycetes</taxon>
        <taxon>Frankiales</taxon>
        <taxon>Frankiaceae</taxon>
        <taxon>Parafrankia</taxon>
    </lineage>
</organism>
<dbReference type="PANTHER" id="PTHR43289:SF6">
    <property type="entry name" value="SERINE_THREONINE-PROTEIN KINASE NEKL-3"/>
    <property type="match status" value="1"/>
</dbReference>
<evidence type="ECO:0000256" key="7">
    <source>
        <dbReference type="PROSITE-ProRule" id="PRU10141"/>
    </source>
</evidence>
<evidence type="ECO:0000313" key="12">
    <source>
        <dbReference type="Proteomes" id="UP000198802"/>
    </source>
</evidence>
<evidence type="ECO:0000256" key="9">
    <source>
        <dbReference type="SAM" id="Phobius"/>
    </source>
</evidence>
<feature type="compositionally biased region" description="Low complexity" evidence="8">
    <location>
        <begin position="649"/>
        <end position="664"/>
    </location>
</feature>
<dbReference type="Proteomes" id="UP000198802">
    <property type="component" value="Unassembled WGS sequence"/>
</dbReference>
<dbReference type="SMART" id="SM00220">
    <property type="entry name" value="S_TKc"/>
    <property type="match status" value="1"/>
</dbReference>
<dbReference type="InterPro" id="IPR011009">
    <property type="entry name" value="Kinase-like_dom_sf"/>
</dbReference>
<dbReference type="InterPro" id="IPR008271">
    <property type="entry name" value="Ser/Thr_kinase_AS"/>
</dbReference>
<sequence>MIVDRDRVAKALPGYVLGEQLGSGAFGLVLAGTHRQMGRPVAIKVMEARGTAAAAADFAAEARVLARLDHSHVVRVYDYVEDHGLCMVVMELLAGGTLTERRATMSPEEICAAALAIAAALEHAHRHKVLHRDIKTDNIMFAGDGTLKVTDFGIAKLFDGSGTTTSGIAGTPAYMAPEQIEGGQLGPWTDLYALGIVLYSLFTGRLPFDPKLPLLSLLGRQLAEPPPPMTGVAAPLAEVVSRALAKSPADRPPDAATFALELASAATAVFGVGWAARGRSPLHLDATVRAATERPPGWAHWDFFISCASADQDWADWVAWVLESAGYLVLLQARDGIAGSRWTADVRAGVGHCARTLVLLSDSYLESEFEQAGWGTVRGADAVTLARTLVQVRVENCPCPELPGTMPTLDLFNSSAEAARTALLERATVALAGREDRAGPGASVSLPPTRAITGFVPLVPPRLPGTTVAPPFPAGPGLPPRHSWDDPPPPAAMPADGMPAEATPPAAAPPAAVPRAAVPPAAAPPAAESGPPAADSRAPETSGLAADVIPGAPEPSADSSGARPGTGPRSRRRRRRRRPERRAAVIGVVVLVLTVVVGALALSRYPGTSPTRPTARISPAASADTTLRAETPRSPSPGPSGPVSPPTEATISPSASSLSATSSTGPANTATRSAAAQTGPHLTSSSINGINGGDDTTQVPGSEADTYWVGDNATCSAWLSDNGSGALAGVLNTSLTQSCVAELFRSDGIAYTFSASWGARKTNFIPVAGYTMWICVWHADLRSSTEMCSPHFGMRGTTPARQPGT</sequence>
<evidence type="ECO:0000259" key="10">
    <source>
        <dbReference type="PROSITE" id="PS50011"/>
    </source>
</evidence>
<feature type="region of interest" description="Disordered" evidence="8">
    <location>
        <begin position="604"/>
        <end position="703"/>
    </location>
</feature>
<evidence type="ECO:0000256" key="5">
    <source>
        <dbReference type="ARBA" id="ARBA00022777"/>
    </source>
</evidence>
<keyword evidence="2 11" id="KW-0723">Serine/threonine-protein kinase</keyword>
<dbReference type="InterPro" id="IPR035897">
    <property type="entry name" value="Toll_tir_struct_dom_sf"/>
</dbReference>
<dbReference type="Pfam" id="PF13676">
    <property type="entry name" value="TIR_2"/>
    <property type="match status" value="1"/>
</dbReference>
<proteinExistence type="predicted"/>
<dbReference type="GO" id="GO:0004674">
    <property type="term" value="F:protein serine/threonine kinase activity"/>
    <property type="evidence" value="ECO:0007669"/>
    <property type="project" value="UniProtKB-KW"/>
</dbReference>
<protein>
    <recommendedName>
        <fullName evidence="1">non-specific serine/threonine protein kinase</fullName>
        <ecNumber evidence="1">2.7.11.1</ecNumber>
    </recommendedName>
</protein>
<dbReference type="InterPro" id="IPR017441">
    <property type="entry name" value="Protein_kinase_ATP_BS"/>
</dbReference>
<keyword evidence="9" id="KW-1133">Transmembrane helix</keyword>
<dbReference type="Gene3D" id="1.10.510.10">
    <property type="entry name" value="Transferase(Phosphotransferase) domain 1"/>
    <property type="match status" value="1"/>
</dbReference>
<dbReference type="InterPro" id="IPR000719">
    <property type="entry name" value="Prot_kinase_dom"/>
</dbReference>
<keyword evidence="5 11" id="KW-0418">Kinase</keyword>
<name>A0A0S4QFX3_9ACTN</name>
<keyword evidence="9" id="KW-0812">Transmembrane</keyword>
<evidence type="ECO:0000256" key="8">
    <source>
        <dbReference type="SAM" id="MobiDB-lite"/>
    </source>
</evidence>
<dbReference type="GO" id="GO:0007165">
    <property type="term" value="P:signal transduction"/>
    <property type="evidence" value="ECO:0007669"/>
    <property type="project" value="InterPro"/>
</dbReference>
<evidence type="ECO:0000313" key="11">
    <source>
        <dbReference type="EMBL" id="CUU53624.1"/>
    </source>
</evidence>
<dbReference type="GO" id="GO:0005524">
    <property type="term" value="F:ATP binding"/>
    <property type="evidence" value="ECO:0007669"/>
    <property type="project" value="UniProtKB-UniRule"/>
</dbReference>
<evidence type="ECO:0000256" key="6">
    <source>
        <dbReference type="ARBA" id="ARBA00022840"/>
    </source>
</evidence>
<accession>A0A0S4QFX3</accession>
<dbReference type="SUPFAM" id="SSF52200">
    <property type="entry name" value="Toll/Interleukin receptor TIR domain"/>
    <property type="match status" value="1"/>
</dbReference>
<reference evidence="12" key="1">
    <citation type="submission" date="2015-11" db="EMBL/GenBank/DDBJ databases">
        <authorList>
            <person name="Varghese N."/>
        </authorList>
    </citation>
    <scope>NUCLEOTIDE SEQUENCE [LARGE SCALE GENOMIC DNA]</scope>
    <source>
        <strain evidence="12">DSM 45899</strain>
    </source>
</reference>
<dbReference type="PROSITE" id="PS50011">
    <property type="entry name" value="PROTEIN_KINASE_DOM"/>
    <property type="match status" value="1"/>
</dbReference>
<evidence type="ECO:0000256" key="1">
    <source>
        <dbReference type="ARBA" id="ARBA00012513"/>
    </source>
</evidence>
<feature type="compositionally biased region" description="Low complexity" evidence="8">
    <location>
        <begin position="559"/>
        <end position="568"/>
    </location>
</feature>
<dbReference type="PROSITE" id="PS00107">
    <property type="entry name" value="PROTEIN_KINASE_ATP"/>
    <property type="match status" value="1"/>
</dbReference>
<keyword evidence="3" id="KW-0808">Transferase</keyword>
<dbReference type="AlphaFoldDB" id="A0A0S4QFX3"/>
<keyword evidence="6 7" id="KW-0067">ATP-binding</keyword>
<feature type="compositionally biased region" description="Basic residues" evidence="8">
    <location>
        <begin position="569"/>
        <end position="579"/>
    </location>
</feature>
<feature type="compositionally biased region" description="Low complexity" evidence="8">
    <location>
        <begin position="513"/>
        <end position="534"/>
    </location>
</feature>
<feature type="compositionally biased region" description="Pro residues" evidence="8">
    <location>
        <begin position="634"/>
        <end position="645"/>
    </location>
</feature>
<evidence type="ECO:0000256" key="4">
    <source>
        <dbReference type="ARBA" id="ARBA00022741"/>
    </source>
</evidence>
<dbReference type="PANTHER" id="PTHR43289">
    <property type="entry name" value="MITOGEN-ACTIVATED PROTEIN KINASE KINASE KINASE 20-RELATED"/>
    <property type="match status" value="1"/>
</dbReference>
<evidence type="ECO:0000256" key="3">
    <source>
        <dbReference type="ARBA" id="ARBA00022679"/>
    </source>
</evidence>
<dbReference type="CDD" id="cd14014">
    <property type="entry name" value="STKc_PknB_like"/>
    <property type="match status" value="1"/>
</dbReference>
<feature type="transmembrane region" description="Helical" evidence="9">
    <location>
        <begin position="583"/>
        <end position="602"/>
    </location>
</feature>
<dbReference type="Pfam" id="PF00069">
    <property type="entry name" value="Pkinase"/>
    <property type="match status" value="1"/>
</dbReference>
<evidence type="ECO:0000256" key="2">
    <source>
        <dbReference type="ARBA" id="ARBA00022527"/>
    </source>
</evidence>
<keyword evidence="4 7" id="KW-0547">Nucleotide-binding</keyword>
<keyword evidence="12" id="KW-1185">Reference proteome</keyword>
<dbReference type="Gene3D" id="3.40.50.10140">
    <property type="entry name" value="Toll/interleukin-1 receptor homology (TIR) domain"/>
    <property type="match status" value="1"/>
</dbReference>